<evidence type="ECO:0000313" key="2">
    <source>
        <dbReference type="EMBL" id="CRK87016.1"/>
    </source>
</evidence>
<protein>
    <submittedName>
        <fullName evidence="2">CLUMA_CG000878, isoform A</fullName>
    </submittedName>
</protein>
<evidence type="ECO:0000256" key="1">
    <source>
        <dbReference type="SAM" id="MobiDB-lite"/>
    </source>
</evidence>
<feature type="compositionally biased region" description="Polar residues" evidence="1">
    <location>
        <begin position="105"/>
        <end position="117"/>
    </location>
</feature>
<gene>
    <name evidence="2" type="ORF">CLUMA_CG000878</name>
</gene>
<reference evidence="2 3" key="1">
    <citation type="submission" date="2015-04" db="EMBL/GenBank/DDBJ databases">
        <authorList>
            <person name="Syromyatnikov M.Y."/>
            <person name="Popov V.N."/>
        </authorList>
    </citation>
    <scope>NUCLEOTIDE SEQUENCE [LARGE SCALE GENOMIC DNA]</scope>
</reference>
<sequence>MRIIEDGCELVVDSILHILHSEAFEQSSVETQKNQNQQQQQYTQIHQRTSAQKESFTINNKSELSSQLVSENNFEQQPSMGKHEIKRGISHRSSDAVELLGSPKKLQSSVSYTNKHT</sequence>
<evidence type="ECO:0000313" key="3">
    <source>
        <dbReference type="Proteomes" id="UP000183832"/>
    </source>
</evidence>
<accession>A0A1J1HG89</accession>
<dbReference type="Proteomes" id="UP000183832">
    <property type="component" value="Unassembled WGS sequence"/>
</dbReference>
<keyword evidence="3" id="KW-1185">Reference proteome</keyword>
<feature type="compositionally biased region" description="Polar residues" evidence="1">
    <location>
        <begin position="48"/>
        <end position="79"/>
    </location>
</feature>
<feature type="region of interest" description="Disordered" evidence="1">
    <location>
        <begin position="26"/>
        <end position="117"/>
    </location>
</feature>
<proteinExistence type="predicted"/>
<organism evidence="2 3">
    <name type="scientific">Clunio marinus</name>
    <dbReference type="NCBI Taxonomy" id="568069"/>
    <lineage>
        <taxon>Eukaryota</taxon>
        <taxon>Metazoa</taxon>
        <taxon>Ecdysozoa</taxon>
        <taxon>Arthropoda</taxon>
        <taxon>Hexapoda</taxon>
        <taxon>Insecta</taxon>
        <taxon>Pterygota</taxon>
        <taxon>Neoptera</taxon>
        <taxon>Endopterygota</taxon>
        <taxon>Diptera</taxon>
        <taxon>Nematocera</taxon>
        <taxon>Chironomoidea</taxon>
        <taxon>Chironomidae</taxon>
        <taxon>Clunio</taxon>
    </lineage>
</organism>
<dbReference type="AlphaFoldDB" id="A0A1J1HG89"/>
<dbReference type="EMBL" id="CVRI01000003">
    <property type="protein sequence ID" value="CRK87016.1"/>
    <property type="molecule type" value="Genomic_DNA"/>
</dbReference>
<feature type="compositionally biased region" description="Low complexity" evidence="1">
    <location>
        <begin position="32"/>
        <end position="47"/>
    </location>
</feature>
<name>A0A1J1HG89_9DIPT</name>
<feature type="compositionally biased region" description="Basic and acidic residues" evidence="1">
    <location>
        <begin position="81"/>
        <end position="95"/>
    </location>
</feature>